<evidence type="ECO:0000256" key="10">
    <source>
        <dbReference type="ARBA" id="ARBA00022833"/>
    </source>
</evidence>
<dbReference type="Proteomes" id="UP001374579">
    <property type="component" value="Unassembled WGS sequence"/>
</dbReference>
<evidence type="ECO:0000256" key="4">
    <source>
        <dbReference type="ARBA" id="ARBA00022670"/>
    </source>
</evidence>
<dbReference type="GO" id="GO:0005634">
    <property type="term" value="C:nucleus"/>
    <property type="evidence" value="ECO:0007669"/>
    <property type="project" value="TreeGrafter"/>
</dbReference>
<name>A0AAN9C2N7_9CAEN</name>
<evidence type="ECO:0000256" key="7">
    <source>
        <dbReference type="ARBA" id="ARBA00022786"/>
    </source>
</evidence>
<feature type="region of interest" description="Disordered" evidence="11">
    <location>
        <begin position="199"/>
        <end position="232"/>
    </location>
</feature>
<feature type="domain" description="OTU" evidence="12">
    <location>
        <begin position="319"/>
        <end position="509"/>
    </location>
</feature>
<evidence type="ECO:0000313" key="13">
    <source>
        <dbReference type="EMBL" id="KAK7116055.1"/>
    </source>
</evidence>
<evidence type="ECO:0000256" key="3">
    <source>
        <dbReference type="ARBA" id="ARBA00012759"/>
    </source>
</evidence>
<sequence length="930" mass="102369">MLKQQLPVYVSQPSEENWTDHIERRNFSLKQGCQYERWSVTMPTFDEREHLVKEFCKNTGATDKLARDVLNRNKWNLPSSYKEVEQMCVSSYRNSANYTSPPPYPSNDPVPLGPTSRGGTEGGVGPAVTLDTRGIRPNPQGQQGQGLTVALPPVAASVERVIPIEIEGGTMMYHPKSSAPATAGMARVTQDEKVVPCQPGMVPPKMSSSSSIGKIHSSDDPVPQTKPTSESVPRLRRGFSNIMENEPLVNAARSSVLQDIAEDNHYQMFSTFVLPDLTAYGEDFQAFLKKELIESSTLHSLQAAGRLNWWAELGLCQRLIPMATSGDGNCLLHAASLAMWGIHDRLLTLRNALHDTLTKAPYKDNLYRRWRWQQTLVNQQADLVFSEAEWKQEWENILRLASPSPRSGPDHSTNINSCCDSAITSSSSGVDPVVYESLEEFHVFVLAHVLKRPIIVVADTILRDANGDALAPIPFGGIYLPLECNSGDCCFSPLLLTYDAAHFSALVPMQHSDSSQDSFVPLAIPVVDPQLKLLPLHFCHDPDLKFDWSTMNNKDIAAAEPCLEDRLNLLKAYMNVISIPLSTEAPLINDTRYTSRQSSAGSTGSEDSGGFGSGSLRDKKKEGKQNSVAKQFGSLGKSVGKKLKNLGNNLAPSKTGSKAGVDGVSGGLNQSTKVITALATMGSEEVVYCAKLSCGPLGSREVFIKNYLKDAEKRFHKDQELKRLRADQPPQARVGQYSPMMPRGRSCRTPSCPYFPLPDLSLCDRCASNQQWQQAGTLDRGKGQGQQLGYNTFPGRYKANTGLPPSAGTSDEIYKFGKSKFYTPHPDPPLCPTTCRYCDKPTDSSHYQRGMWGIPPPSPVPAPPPQIMTIHDRWHTNPTPNVSCLAVTFMAAERWETCALGATETDLTNRSWPNPRKLHGCDCIMLGLRS</sequence>
<gene>
    <name evidence="13" type="ORF">V1264_001809</name>
</gene>
<dbReference type="EMBL" id="JBAMIC010000001">
    <property type="protein sequence ID" value="KAK7116055.1"/>
    <property type="molecule type" value="Genomic_DNA"/>
</dbReference>
<keyword evidence="8" id="KW-0378">Hydrolase</keyword>
<dbReference type="GO" id="GO:0071108">
    <property type="term" value="P:protein K48-linked deubiquitination"/>
    <property type="evidence" value="ECO:0007669"/>
    <property type="project" value="TreeGrafter"/>
</dbReference>
<proteinExistence type="inferred from homology"/>
<comment type="similarity">
    <text evidence="2">Belongs to the peptidase C64 family.</text>
</comment>
<evidence type="ECO:0000256" key="1">
    <source>
        <dbReference type="ARBA" id="ARBA00000707"/>
    </source>
</evidence>
<evidence type="ECO:0000256" key="5">
    <source>
        <dbReference type="ARBA" id="ARBA00022723"/>
    </source>
</evidence>
<dbReference type="CDD" id="cd22768">
    <property type="entry name" value="OTU_OTUD7"/>
    <property type="match status" value="1"/>
</dbReference>
<dbReference type="GO" id="GO:0008270">
    <property type="term" value="F:zinc ion binding"/>
    <property type="evidence" value="ECO:0007669"/>
    <property type="project" value="UniProtKB-KW"/>
</dbReference>
<keyword evidence="4" id="KW-0645">Protease</keyword>
<evidence type="ECO:0000256" key="9">
    <source>
        <dbReference type="ARBA" id="ARBA00022807"/>
    </source>
</evidence>
<dbReference type="AlphaFoldDB" id="A0AAN9C2N7"/>
<dbReference type="InterPro" id="IPR051346">
    <property type="entry name" value="OTU_Deubiquitinase"/>
</dbReference>
<dbReference type="GO" id="GO:0005737">
    <property type="term" value="C:cytoplasm"/>
    <property type="evidence" value="ECO:0007669"/>
    <property type="project" value="TreeGrafter"/>
</dbReference>
<dbReference type="PROSITE" id="PS50802">
    <property type="entry name" value="OTU"/>
    <property type="match status" value="1"/>
</dbReference>
<keyword evidence="9" id="KW-0788">Thiol protease</keyword>
<keyword evidence="10" id="KW-0862">Zinc</keyword>
<dbReference type="GO" id="GO:0071947">
    <property type="term" value="P:protein deubiquitination involved in ubiquitin-dependent protein catabolic process"/>
    <property type="evidence" value="ECO:0007669"/>
    <property type="project" value="TreeGrafter"/>
</dbReference>
<accession>A0AAN9C2N7</accession>
<evidence type="ECO:0000256" key="6">
    <source>
        <dbReference type="ARBA" id="ARBA00022771"/>
    </source>
</evidence>
<dbReference type="GO" id="GO:0035871">
    <property type="term" value="P:protein K11-linked deubiquitination"/>
    <property type="evidence" value="ECO:0007669"/>
    <property type="project" value="TreeGrafter"/>
</dbReference>
<comment type="caution">
    <text evidence="13">The sequence shown here is derived from an EMBL/GenBank/DDBJ whole genome shotgun (WGS) entry which is preliminary data.</text>
</comment>
<evidence type="ECO:0000256" key="2">
    <source>
        <dbReference type="ARBA" id="ARBA00005865"/>
    </source>
</evidence>
<evidence type="ECO:0000256" key="8">
    <source>
        <dbReference type="ARBA" id="ARBA00022801"/>
    </source>
</evidence>
<dbReference type="Gene3D" id="1.10.8.10">
    <property type="entry name" value="DNA helicase RuvA subunit, C-terminal domain"/>
    <property type="match status" value="1"/>
</dbReference>
<feature type="region of interest" description="Disordered" evidence="11">
    <location>
        <begin position="97"/>
        <end position="146"/>
    </location>
</feature>
<keyword evidence="5" id="KW-0479">Metal-binding</keyword>
<dbReference type="InterPro" id="IPR003323">
    <property type="entry name" value="OTU_dom"/>
</dbReference>
<dbReference type="GO" id="GO:0070530">
    <property type="term" value="F:K63-linked polyubiquitin modification-dependent protein binding"/>
    <property type="evidence" value="ECO:0007669"/>
    <property type="project" value="TreeGrafter"/>
</dbReference>
<keyword evidence="7" id="KW-0833">Ubl conjugation pathway</keyword>
<organism evidence="13 14">
    <name type="scientific">Littorina saxatilis</name>
    <dbReference type="NCBI Taxonomy" id="31220"/>
    <lineage>
        <taxon>Eukaryota</taxon>
        <taxon>Metazoa</taxon>
        <taxon>Spiralia</taxon>
        <taxon>Lophotrochozoa</taxon>
        <taxon>Mollusca</taxon>
        <taxon>Gastropoda</taxon>
        <taxon>Caenogastropoda</taxon>
        <taxon>Littorinimorpha</taxon>
        <taxon>Littorinoidea</taxon>
        <taxon>Littorinidae</taxon>
        <taxon>Littorina</taxon>
    </lineage>
</organism>
<feature type="region of interest" description="Disordered" evidence="11">
    <location>
        <begin position="593"/>
        <end position="631"/>
    </location>
</feature>
<dbReference type="GO" id="GO:0070536">
    <property type="term" value="P:protein K63-linked deubiquitination"/>
    <property type="evidence" value="ECO:0007669"/>
    <property type="project" value="TreeGrafter"/>
</dbReference>
<dbReference type="PANTHER" id="PTHR13367:SF27">
    <property type="entry name" value="OTU DOMAIN-CONTAINING PROTEIN"/>
    <property type="match status" value="1"/>
</dbReference>
<protein>
    <recommendedName>
        <fullName evidence="3">ubiquitinyl hydrolase 1</fullName>
        <ecNumber evidence="3">3.4.19.12</ecNumber>
    </recommendedName>
</protein>
<reference evidence="13 14" key="1">
    <citation type="submission" date="2024-02" db="EMBL/GenBank/DDBJ databases">
        <title>Chromosome-scale genome assembly of the rough periwinkle Littorina saxatilis.</title>
        <authorList>
            <person name="De Jode A."/>
            <person name="Faria R."/>
            <person name="Formenti G."/>
            <person name="Sims Y."/>
            <person name="Smith T.P."/>
            <person name="Tracey A."/>
            <person name="Wood J.M.D."/>
            <person name="Zagrodzka Z.B."/>
            <person name="Johannesson K."/>
            <person name="Butlin R.K."/>
            <person name="Leder E.H."/>
        </authorList>
    </citation>
    <scope>NUCLEOTIDE SEQUENCE [LARGE SCALE GENOMIC DNA]</scope>
    <source>
        <strain evidence="13">Snail1</strain>
        <tissue evidence="13">Muscle</tissue>
    </source>
</reference>
<evidence type="ECO:0000259" key="12">
    <source>
        <dbReference type="PROSITE" id="PS50802"/>
    </source>
</evidence>
<keyword evidence="14" id="KW-1185">Reference proteome</keyword>
<evidence type="ECO:0000313" key="14">
    <source>
        <dbReference type="Proteomes" id="UP001374579"/>
    </source>
</evidence>
<feature type="compositionally biased region" description="Pro residues" evidence="11">
    <location>
        <begin position="100"/>
        <end position="112"/>
    </location>
</feature>
<evidence type="ECO:0000256" key="11">
    <source>
        <dbReference type="SAM" id="MobiDB-lite"/>
    </source>
</evidence>
<dbReference type="GO" id="GO:0004843">
    <property type="term" value="F:cysteine-type deubiquitinase activity"/>
    <property type="evidence" value="ECO:0007669"/>
    <property type="project" value="UniProtKB-EC"/>
</dbReference>
<feature type="region of interest" description="Disordered" evidence="11">
    <location>
        <begin position="643"/>
        <end position="665"/>
    </location>
</feature>
<dbReference type="Pfam" id="PF02338">
    <property type="entry name" value="OTU"/>
    <property type="match status" value="1"/>
</dbReference>
<keyword evidence="6" id="KW-0863">Zinc-finger</keyword>
<comment type="catalytic activity">
    <reaction evidence="1">
        <text>Thiol-dependent hydrolysis of ester, thioester, amide, peptide and isopeptide bonds formed by the C-terminal Gly of ubiquitin (a 76-residue protein attached to proteins as an intracellular targeting signal).</text>
        <dbReference type="EC" id="3.4.19.12"/>
    </reaction>
</comment>
<dbReference type="PANTHER" id="PTHR13367">
    <property type="entry name" value="UBIQUITIN THIOESTERASE"/>
    <property type="match status" value="1"/>
</dbReference>
<dbReference type="EC" id="3.4.19.12" evidence="3"/>
<feature type="compositionally biased region" description="Low complexity" evidence="11">
    <location>
        <begin position="203"/>
        <end position="215"/>
    </location>
</feature>